<dbReference type="AlphaFoldDB" id="A0AAV9G452"/>
<dbReference type="Pfam" id="PF08241">
    <property type="entry name" value="Methyltransf_11"/>
    <property type="match status" value="1"/>
</dbReference>
<evidence type="ECO:0000256" key="1">
    <source>
        <dbReference type="ARBA" id="ARBA00008361"/>
    </source>
</evidence>
<dbReference type="Gene3D" id="3.40.50.150">
    <property type="entry name" value="Vaccinia Virus protein VP39"/>
    <property type="match status" value="1"/>
</dbReference>
<dbReference type="Proteomes" id="UP001321760">
    <property type="component" value="Unassembled WGS sequence"/>
</dbReference>
<keyword evidence="3" id="KW-0808">Transferase</keyword>
<keyword evidence="6" id="KW-1185">Reference proteome</keyword>
<organism evidence="5 6">
    <name type="scientific">Podospora aff. communis PSN243</name>
    <dbReference type="NCBI Taxonomy" id="3040156"/>
    <lineage>
        <taxon>Eukaryota</taxon>
        <taxon>Fungi</taxon>
        <taxon>Dikarya</taxon>
        <taxon>Ascomycota</taxon>
        <taxon>Pezizomycotina</taxon>
        <taxon>Sordariomycetes</taxon>
        <taxon>Sordariomycetidae</taxon>
        <taxon>Sordariales</taxon>
        <taxon>Podosporaceae</taxon>
        <taxon>Podospora</taxon>
    </lineage>
</organism>
<dbReference type="SUPFAM" id="SSF53335">
    <property type="entry name" value="S-adenosyl-L-methionine-dependent methyltransferases"/>
    <property type="match status" value="1"/>
</dbReference>
<evidence type="ECO:0000259" key="4">
    <source>
        <dbReference type="Pfam" id="PF08241"/>
    </source>
</evidence>
<evidence type="ECO:0000313" key="6">
    <source>
        <dbReference type="Proteomes" id="UP001321760"/>
    </source>
</evidence>
<feature type="domain" description="Methyltransferase type 11" evidence="4">
    <location>
        <begin position="60"/>
        <end position="168"/>
    </location>
</feature>
<comment type="similarity">
    <text evidence="1">Belongs to the methyltransferase superfamily.</text>
</comment>
<accession>A0AAV9G452</accession>
<name>A0AAV9G452_9PEZI</name>
<comment type="caution">
    <text evidence="5">The sequence shown here is derived from an EMBL/GenBank/DDBJ whole genome shotgun (WGS) entry which is preliminary data.</text>
</comment>
<evidence type="ECO:0000313" key="5">
    <source>
        <dbReference type="EMBL" id="KAK4443005.1"/>
    </source>
</evidence>
<proteinExistence type="inferred from homology"/>
<keyword evidence="2 5" id="KW-0489">Methyltransferase</keyword>
<dbReference type="InterPro" id="IPR029063">
    <property type="entry name" value="SAM-dependent_MTases_sf"/>
</dbReference>
<dbReference type="GO" id="GO:0032259">
    <property type="term" value="P:methylation"/>
    <property type="evidence" value="ECO:0007669"/>
    <property type="project" value="UniProtKB-KW"/>
</dbReference>
<evidence type="ECO:0000256" key="2">
    <source>
        <dbReference type="ARBA" id="ARBA00022603"/>
    </source>
</evidence>
<evidence type="ECO:0000256" key="3">
    <source>
        <dbReference type="ARBA" id="ARBA00022679"/>
    </source>
</evidence>
<dbReference type="PANTHER" id="PTHR12176:SF80">
    <property type="entry name" value="EEF1A LYSINE METHYLTRANSFERASE 4"/>
    <property type="match status" value="1"/>
</dbReference>
<reference evidence="5" key="1">
    <citation type="journal article" date="2023" name="Mol. Phylogenet. Evol.">
        <title>Genome-scale phylogeny and comparative genomics of the fungal order Sordariales.</title>
        <authorList>
            <person name="Hensen N."/>
            <person name="Bonometti L."/>
            <person name="Westerberg I."/>
            <person name="Brannstrom I.O."/>
            <person name="Guillou S."/>
            <person name="Cros-Aarteil S."/>
            <person name="Calhoun S."/>
            <person name="Haridas S."/>
            <person name="Kuo A."/>
            <person name="Mondo S."/>
            <person name="Pangilinan J."/>
            <person name="Riley R."/>
            <person name="LaButti K."/>
            <person name="Andreopoulos B."/>
            <person name="Lipzen A."/>
            <person name="Chen C."/>
            <person name="Yan M."/>
            <person name="Daum C."/>
            <person name="Ng V."/>
            <person name="Clum A."/>
            <person name="Steindorff A."/>
            <person name="Ohm R.A."/>
            <person name="Martin F."/>
            <person name="Silar P."/>
            <person name="Natvig D.O."/>
            <person name="Lalanne C."/>
            <person name="Gautier V."/>
            <person name="Ament-Velasquez S.L."/>
            <person name="Kruys A."/>
            <person name="Hutchinson M.I."/>
            <person name="Powell A.J."/>
            <person name="Barry K."/>
            <person name="Miller A.N."/>
            <person name="Grigoriev I.V."/>
            <person name="Debuchy R."/>
            <person name="Gladieux P."/>
            <person name="Hiltunen Thoren M."/>
            <person name="Johannesson H."/>
        </authorList>
    </citation>
    <scope>NUCLEOTIDE SEQUENCE</scope>
    <source>
        <strain evidence="5">PSN243</strain>
    </source>
</reference>
<dbReference type="CDD" id="cd02440">
    <property type="entry name" value="AdoMet_MTases"/>
    <property type="match status" value="1"/>
</dbReference>
<dbReference type="GO" id="GO:0008757">
    <property type="term" value="F:S-adenosylmethionine-dependent methyltransferase activity"/>
    <property type="evidence" value="ECO:0007669"/>
    <property type="project" value="InterPro"/>
</dbReference>
<sequence length="217" mass="24802">MDVSDNQFSHTFYWDEHYSQSDGSVPKHEWLRPFSALESFFAANLFALAGFTPVDNPLILHLGSGDSTIPVDLAARGYKRQLCVDFSPTAVKLMKDRHAEHGIEWRLMDVRDMKNLEDGSVDVAFDKSTLDAMIHGSPWSPPQEVKDNTAAYLAEVHRVLKDKGRFLCVTFRQPHFMKPLLNPEGLNWDVRLQVLRDGGSFDYYGYLIRKVVPNEEQ</sequence>
<protein>
    <submittedName>
        <fullName evidence="5">S-adenosyl-L-methionine-dependent methyltransferase</fullName>
    </submittedName>
</protein>
<dbReference type="PANTHER" id="PTHR12176">
    <property type="entry name" value="SAM-DEPENDENT METHYLTRANSFERASE SUPERFAMILY PROTEIN"/>
    <property type="match status" value="1"/>
</dbReference>
<dbReference type="InterPro" id="IPR051419">
    <property type="entry name" value="Lys/N-term_MeTrsfase_sf"/>
</dbReference>
<gene>
    <name evidence="5" type="ORF">QBC34DRAFT_499271</name>
</gene>
<dbReference type="EMBL" id="MU866001">
    <property type="protein sequence ID" value="KAK4443005.1"/>
    <property type="molecule type" value="Genomic_DNA"/>
</dbReference>
<reference evidence="5" key="2">
    <citation type="submission" date="2023-05" db="EMBL/GenBank/DDBJ databases">
        <authorList>
            <consortium name="Lawrence Berkeley National Laboratory"/>
            <person name="Steindorff A."/>
            <person name="Hensen N."/>
            <person name="Bonometti L."/>
            <person name="Westerberg I."/>
            <person name="Brannstrom I.O."/>
            <person name="Guillou S."/>
            <person name="Cros-Aarteil S."/>
            <person name="Calhoun S."/>
            <person name="Haridas S."/>
            <person name="Kuo A."/>
            <person name="Mondo S."/>
            <person name="Pangilinan J."/>
            <person name="Riley R."/>
            <person name="Labutti K."/>
            <person name="Andreopoulos B."/>
            <person name="Lipzen A."/>
            <person name="Chen C."/>
            <person name="Yanf M."/>
            <person name="Daum C."/>
            <person name="Ng V."/>
            <person name="Clum A."/>
            <person name="Ohm R."/>
            <person name="Martin F."/>
            <person name="Silar P."/>
            <person name="Natvig D."/>
            <person name="Lalanne C."/>
            <person name="Gautier V."/>
            <person name="Ament-Velasquez S.L."/>
            <person name="Kruys A."/>
            <person name="Hutchinson M.I."/>
            <person name="Powell A.J."/>
            <person name="Barry K."/>
            <person name="Miller A.N."/>
            <person name="Grigoriev I.V."/>
            <person name="Debuchy R."/>
            <person name="Gladieux P."/>
            <person name="Thoren M.H."/>
            <person name="Johannesson H."/>
        </authorList>
    </citation>
    <scope>NUCLEOTIDE SEQUENCE</scope>
    <source>
        <strain evidence="5">PSN243</strain>
    </source>
</reference>
<dbReference type="InterPro" id="IPR013216">
    <property type="entry name" value="Methyltransf_11"/>
</dbReference>